<dbReference type="GO" id="GO:0008569">
    <property type="term" value="F:minus-end-directed microtubule motor activity"/>
    <property type="evidence" value="ECO:0007669"/>
    <property type="project" value="InterPro"/>
</dbReference>
<dbReference type="FunFam" id="3.40.50.300:FF:001685">
    <property type="entry name" value="Dynein heavy chain, putative"/>
    <property type="match status" value="1"/>
</dbReference>
<protein>
    <recommendedName>
        <fullName evidence="8">Dynein heavy chain</fullName>
    </recommendedName>
</protein>
<evidence type="ECO:0000259" key="3">
    <source>
        <dbReference type="Pfam" id="PF12781"/>
    </source>
</evidence>
<dbReference type="InterPro" id="IPR041228">
    <property type="entry name" value="Dynein_C"/>
</dbReference>
<evidence type="ECO:0000259" key="4">
    <source>
        <dbReference type="Pfam" id="PF18198"/>
    </source>
</evidence>
<accession>A0AAF3ECK1</accession>
<dbReference type="Gene3D" id="1.10.8.720">
    <property type="entry name" value="Region D6 of dynein motor"/>
    <property type="match status" value="1"/>
</dbReference>
<evidence type="ECO:0000259" key="5">
    <source>
        <dbReference type="Pfam" id="PF18199"/>
    </source>
</evidence>
<dbReference type="Pfam" id="PF18198">
    <property type="entry name" value="AAA_lid_11"/>
    <property type="match status" value="1"/>
</dbReference>
<sequence length="1032" mass="115739">MLNWKNLGLPADQLSLENAVVLLNSTQTPLVVDPTGRVARFLEKSLPNATQLRAGQSDLFTQIELGIRFGKTLIVDDVTEIDAVLYPLLRKDLSPQGPRQVVIFCDKSLDYHVDFRLILCSKNERVELSATEAAALQQISFITTRSGLSAQLLGLAIQLERPELEEKSSELTRNAETMRIQLEALEHTLLQELASSEGNLLENTALLDSLNKSKENARTVSESIEESERLRKELQQQREGYLPVSEFASSLFFGFSNLHIINHMYNYNVNTILRLFEGTVRKCKDKSSSRLDALRRELQITVFHHVARGLFKADRLLFALQFIHHTQPKLFQPNEWELFSGTLLIEAREAGYSNDSITWIDEEQRTAVARLQTSLPSLYNTLKLSDVGTWAEFARTADAETAIPQAIGTKITPFQKVLLIQVTRPSRLYACLQSFCQSTLSLSDLNPPPFDLRDVFEDSNNENPILLLIAGGADPSQELEELAKKTVGPDRFHSIAMGQGQEETAVRALKKCASEGGWLYLQNIHLMLSSIPIIQKELGIEKHESFRLWMTAESDERFPSTILQDSLKITFEAPPGIRNNLLRSLTQVEEKQRSPVCSQAIFVAAWLHALLQERRTYIPQAWTKFYEFSSADFRVATTVVEAMTNNRTPEWEFVRGTLQEVIYGGRIESPFDMQILSAYLITLINGERISGKEGQLTTGVTLPAIEKLQDWLHFTTQSIPASDLPSLFGLPSNIGFSWQLSEGNLTVQRLRIAGSSATVLDRKEWADAAQPILSLWKKLCSADDFHSRPIPQITESQDPLEEVLQLEFVHCIRTVQSLHTALTSLSKVIRGVSLPDSSTKGMALALCRRETPDLWIDFWAGPRDPADYLTALVYRAKSTETLMKESKGGELLSRPVDLSQVLRPTALLTALRQKTARVRKIPMDELVLRSAWNAQLLQDHLSITVKGLLLQGAVFDSVLKEVSASSAPYISAPALTLAWTPMSSSFVYSTAESVFVPLYTDAERETHIASIQMPCGRDTNKWNIASIALFLK</sequence>
<dbReference type="GO" id="GO:0051959">
    <property type="term" value="F:dynein light intermediate chain binding"/>
    <property type="evidence" value="ECO:0007669"/>
    <property type="project" value="InterPro"/>
</dbReference>
<evidence type="ECO:0000313" key="7">
    <source>
        <dbReference type="WBParaSite" id="MBELARI_LOCUS11691"/>
    </source>
</evidence>
<dbReference type="Gene3D" id="3.40.50.300">
    <property type="entry name" value="P-loop containing nucleotide triphosphate hydrolases"/>
    <property type="match status" value="2"/>
</dbReference>
<evidence type="ECO:0008006" key="8">
    <source>
        <dbReference type="Google" id="ProtNLM"/>
    </source>
</evidence>
<keyword evidence="1" id="KW-0175">Coiled coil</keyword>
<dbReference type="InterPro" id="IPR026983">
    <property type="entry name" value="DHC"/>
</dbReference>
<dbReference type="PANTHER" id="PTHR45703">
    <property type="entry name" value="DYNEIN HEAVY CHAIN"/>
    <property type="match status" value="1"/>
</dbReference>
<feature type="domain" description="Dynein heavy chain region D6 P-loop" evidence="2">
    <location>
        <begin position="461"/>
        <end position="570"/>
    </location>
</feature>
<evidence type="ECO:0000259" key="2">
    <source>
        <dbReference type="Pfam" id="PF03028"/>
    </source>
</evidence>
<dbReference type="AlphaFoldDB" id="A0AAF3ECK1"/>
<dbReference type="GO" id="GO:0045505">
    <property type="term" value="F:dynein intermediate chain binding"/>
    <property type="evidence" value="ECO:0007669"/>
    <property type="project" value="InterPro"/>
</dbReference>
<dbReference type="InterPro" id="IPR043160">
    <property type="entry name" value="Dynein_C_barrel"/>
</dbReference>
<feature type="domain" description="Dynein heavy chain C-terminal" evidence="5">
    <location>
        <begin position="784"/>
        <end position="1031"/>
    </location>
</feature>
<dbReference type="Gene3D" id="1.10.8.1220">
    <property type="match status" value="1"/>
</dbReference>
<dbReference type="Gene3D" id="6.10.140.1060">
    <property type="match status" value="1"/>
</dbReference>
<dbReference type="InterPro" id="IPR041658">
    <property type="entry name" value="AAA_lid_11"/>
</dbReference>
<dbReference type="Gene3D" id="1.20.1270.280">
    <property type="match status" value="1"/>
</dbReference>
<dbReference type="InterPro" id="IPR004273">
    <property type="entry name" value="Dynein_heavy_D6_P-loop"/>
</dbReference>
<dbReference type="InterPro" id="IPR027417">
    <property type="entry name" value="P-loop_NTPase"/>
</dbReference>
<evidence type="ECO:0000313" key="6">
    <source>
        <dbReference type="Proteomes" id="UP000887575"/>
    </source>
</evidence>
<dbReference type="Proteomes" id="UP000887575">
    <property type="component" value="Unassembled WGS sequence"/>
</dbReference>
<dbReference type="Gene3D" id="3.10.490.20">
    <property type="match status" value="1"/>
</dbReference>
<dbReference type="PANTHER" id="PTHR45703:SF22">
    <property type="entry name" value="DYNEIN CYTOPLASMIC 2 HEAVY CHAIN 1"/>
    <property type="match status" value="1"/>
</dbReference>
<dbReference type="GO" id="GO:0007018">
    <property type="term" value="P:microtubule-based movement"/>
    <property type="evidence" value="ECO:0007669"/>
    <property type="project" value="InterPro"/>
</dbReference>
<feature type="coiled-coil region" evidence="1">
    <location>
        <begin position="161"/>
        <end position="240"/>
    </location>
</feature>
<dbReference type="InterPro" id="IPR042219">
    <property type="entry name" value="AAA_lid_11_sf"/>
</dbReference>
<dbReference type="Pfam" id="PF18199">
    <property type="entry name" value="Dynein_C"/>
    <property type="match status" value="1"/>
</dbReference>
<dbReference type="InterPro" id="IPR035706">
    <property type="entry name" value="AAA_9"/>
</dbReference>
<dbReference type="GO" id="GO:0030286">
    <property type="term" value="C:dynein complex"/>
    <property type="evidence" value="ECO:0007669"/>
    <property type="project" value="InterPro"/>
</dbReference>
<feature type="domain" description="Dynein heavy chain ATP-binding dynein motor region" evidence="3">
    <location>
        <begin position="3"/>
        <end position="220"/>
    </location>
</feature>
<name>A0AAF3ECK1_9BILA</name>
<dbReference type="Pfam" id="PF12781">
    <property type="entry name" value="AAA_9"/>
    <property type="match status" value="1"/>
</dbReference>
<keyword evidence="6" id="KW-1185">Reference proteome</keyword>
<reference evidence="7" key="1">
    <citation type="submission" date="2024-02" db="UniProtKB">
        <authorList>
            <consortium name="WormBaseParasite"/>
        </authorList>
    </citation>
    <scope>IDENTIFICATION</scope>
</reference>
<evidence type="ECO:0000256" key="1">
    <source>
        <dbReference type="SAM" id="Coils"/>
    </source>
</evidence>
<proteinExistence type="predicted"/>
<dbReference type="Pfam" id="PF03028">
    <property type="entry name" value="Dynein_heavy"/>
    <property type="match status" value="1"/>
</dbReference>
<dbReference type="WBParaSite" id="MBELARI_LOCUS11691">
    <property type="protein sequence ID" value="MBELARI_LOCUS11691"/>
    <property type="gene ID" value="MBELARI_LOCUS11691"/>
</dbReference>
<organism evidence="6 7">
    <name type="scientific">Mesorhabditis belari</name>
    <dbReference type="NCBI Taxonomy" id="2138241"/>
    <lineage>
        <taxon>Eukaryota</taxon>
        <taxon>Metazoa</taxon>
        <taxon>Ecdysozoa</taxon>
        <taxon>Nematoda</taxon>
        <taxon>Chromadorea</taxon>
        <taxon>Rhabditida</taxon>
        <taxon>Rhabditina</taxon>
        <taxon>Rhabditomorpha</taxon>
        <taxon>Rhabditoidea</taxon>
        <taxon>Rhabditidae</taxon>
        <taxon>Mesorhabditinae</taxon>
        <taxon>Mesorhabditis</taxon>
    </lineage>
</organism>
<feature type="domain" description="Dynein heavy chain AAA lid" evidence="4">
    <location>
        <begin position="599"/>
        <end position="733"/>
    </location>
</feature>